<organism evidence="1 2">
    <name type="scientific">Diphasiastrum complanatum</name>
    <name type="common">Issler's clubmoss</name>
    <name type="synonym">Lycopodium complanatum</name>
    <dbReference type="NCBI Taxonomy" id="34168"/>
    <lineage>
        <taxon>Eukaryota</taxon>
        <taxon>Viridiplantae</taxon>
        <taxon>Streptophyta</taxon>
        <taxon>Embryophyta</taxon>
        <taxon>Tracheophyta</taxon>
        <taxon>Lycopodiopsida</taxon>
        <taxon>Lycopodiales</taxon>
        <taxon>Lycopodiaceae</taxon>
        <taxon>Lycopodioideae</taxon>
        <taxon>Diphasiastrum</taxon>
    </lineage>
</organism>
<name>A0ACC2CZX2_DIPCM</name>
<evidence type="ECO:0000313" key="1">
    <source>
        <dbReference type="EMBL" id="KAJ7547564.1"/>
    </source>
</evidence>
<accession>A0ACC2CZX2</accession>
<gene>
    <name evidence="1" type="ORF">O6H91_08G092200</name>
</gene>
<dbReference type="EMBL" id="CM055099">
    <property type="protein sequence ID" value="KAJ7547564.1"/>
    <property type="molecule type" value="Genomic_DNA"/>
</dbReference>
<sequence>MRCNACWRKLEGRAVATTCGHIFCTEDASKILTCDSSCPLCEQILSKSQMKAVDLNPNDEWVNMVMAGIPPQCIMKSAFKGVIFWIEQKDVEAQLTVTKARQLHKKYEEMQSKYMQKIEQVHSGYQKAMKKIQALEQEKESLAKDNAELQEKFAEKSRSKRKLEEVYDALRNEYEKLKRSAIQPKDCSMTRPPAQYTFASSPSGFEDVLPRTKPDEPALDLAPATPVQPADLWSGRPPNNNLDLFDLPALPPARRAIRASVGVANRQVNTLFNTPDPDMFPATGNNPSNALRNLLLSPLKRPPSRPRPAGLK</sequence>
<dbReference type="Proteomes" id="UP001162992">
    <property type="component" value="Chromosome 8"/>
</dbReference>
<proteinExistence type="predicted"/>
<protein>
    <submittedName>
        <fullName evidence="1">Uncharacterized protein</fullName>
    </submittedName>
</protein>
<comment type="caution">
    <text evidence="1">The sequence shown here is derived from an EMBL/GenBank/DDBJ whole genome shotgun (WGS) entry which is preliminary data.</text>
</comment>
<evidence type="ECO:0000313" key="2">
    <source>
        <dbReference type="Proteomes" id="UP001162992"/>
    </source>
</evidence>
<reference evidence="2" key="1">
    <citation type="journal article" date="2024" name="Proc. Natl. Acad. Sci. U.S.A.">
        <title>Extraordinary preservation of gene collinearity over three hundred million years revealed in homosporous lycophytes.</title>
        <authorList>
            <person name="Li C."/>
            <person name="Wickell D."/>
            <person name="Kuo L.Y."/>
            <person name="Chen X."/>
            <person name="Nie B."/>
            <person name="Liao X."/>
            <person name="Peng D."/>
            <person name="Ji J."/>
            <person name="Jenkins J."/>
            <person name="Williams M."/>
            <person name="Shu S."/>
            <person name="Plott C."/>
            <person name="Barry K."/>
            <person name="Rajasekar S."/>
            <person name="Grimwood J."/>
            <person name="Han X."/>
            <person name="Sun S."/>
            <person name="Hou Z."/>
            <person name="He W."/>
            <person name="Dai G."/>
            <person name="Sun C."/>
            <person name="Schmutz J."/>
            <person name="Leebens-Mack J.H."/>
            <person name="Li F.W."/>
            <person name="Wang L."/>
        </authorList>
    </citation>
    <scope>NUCLEOTIDE SEQUENCE [LARGE SCALE GENOMIC DNA]</scope>
    <source>
        <strain evidence="2">cv. PW_Plant_1</strain>
    </source>
</reference>
<keyword evidence="2" id="KW-1185">Reference proteome</keyword>